<dbReference type="Pfam" id="PF06602">
    <property type="entry name" value="Myotub-related"/>
    <property type="match status" value="1"/>
</dbReference>
<feature type="region of interest" description="Disordered" evidence="2">
    <location>
        <begin position="466"/>
        <end position="486"/>
    </location>
</feature>
<accession>A0A834XRY3</accession>
<dbReference type="InterPro" id="IPR010569">
    <property type="entry name" value="Myotubularin-like_Pase_dom"/>
</dbReference>
<dbReference type="Gene3D" id="3.90.190.10">
    <property type="entry name" value="Protein tyrosine phosphatase superfamily"/>
    <property type="match status" value="1"/>
</dbReference>
<sequence length="670" mass="74888">MTDITTQDLNQLLVYFSKNTYRAKDADCVGQGIMQKCLLLADLDYTHSVINNVGGDLSAHYPSHLIILENEKHRNPHMCDTPPPLQRTSETIYESMDDPNKLKELIKSARFARCRSRFPLPVILYKGRNICRSATLSGGPEIYGRSGLNYLFNSNETGGAGGGGNCDEQIDEASGNGNGDVDTADGDDGGDSVMSDWQLFDKVRNQDIKLLKTLNVGNIIDFMVEKKKVKFGVNVTSSEKVDKANRYKSFKIIALPYPGCEFFKEFREHDYQAKGLVFDWSQTHVDAQIDVPEDIISNQLKVNWDQYQDWDLIKLSQNYLKLILRYLNDSSSGMLIHCISGWDRTPLFVSLLRISLWADGVIHKKLDHLQILYFTIAYDWLLFGHDLQDRLSKGEEIFFFCFFFLKHIQDEEFSVNSRHLRTRHPVLRNDSDCQLDNAMFENESLVTLSSVSSNMSLNSWCSSFSQNSRDSQDNNPPAVFPCSSNDLPDDFPNNGNVLPWTFYTNSPNKDVVTSHATSSSSSSSLAPANRTSPVAVPVPGRLRQRNESSSSTGSWQMISGTGSLRGSTTANSALPEFLNGAGSACKSHCGTCSGQTSQESSITIIEDESTTSVAQTRKDRLHCLRTIFYNVYSHTVGFRMKENSETSGFGQLLGNFAEKVGILSVQRTSL</sequence>
<comment type="caution">
    <text evidence="4">The sequence shown here is derived from an EMBL/GenBank/DDBJ whole genome shotgun (WGS) entry which is preliminary data.</text>
</comment>
<evidence type="ECO:0000313" key="4">
    <source>
        <dbReference type="EMBL" id="KAF7989716.1"/>
    </source>
</evidence>
<dbReference type="GO" id="GO:0004438">
    <property type="term" value="F:phosphatidylinositol-3-phosphate phosphatase activity"/>
    <property type="evidence" value="ECO:0007669"/>
    <property type="project" value="InterPro"/>
</dbReference>
<dbReference type="SUPFAM" id="SSF52799">
    <property type="entry name" value="(Phosphotyrosine protein) phosphatases II"/>
    <property type="match status" value="1"/>
</dbReference>
<gene>
    <name evidence="4" type="ORF">HCN44_008390</name>
</gene>
<dbReference type="AlphaFoldDB" id="A0A834XRY3"/>
<name>A0A834XRY3_APHGI</name>
<dbReference type="OrthoDB" id="2408718at2759"/>
<proteinExistence type="inferred from homology"/>
<dbReference type="Proteomes" id="UP000639338">
    <property type="component" value="Unassembled WGS sequence"/>
</dbReference>
<evidence type="ECO:0000259" key="3">
    <source>
        <dbReference type="Pfam" id="PF06602"/>
    </source>
</evidence>
<dbReference type="PANTHER" id="PTHR13524">
    <property type="entry name" value="MYOTUBULARIN-RELATED"/>
    <property type="match status" value="1"/>
</dbReference>
<reference evidence="4 5" key="1">
    <citation type="submission" date="2020-08" db="EMBL/GenBank/DDBJ databases">
        <title>Aphidius gifuensis genome sequencing and assembly.</title>
        <authorList>
            <person name="Du Z."/>
        </authorList>
    </citation>
    <scope>NUCLEOTIDE SEQUENCE [LARGE SCALE GENOMIC DNA]</scope>
    <source>
        <strain evidence="4">YNYX2018</strain>
        <tissue evidence="4">Adults</tissue>
    </source>
</reference>
<feature type="region of interest" description="Disordered" evidence="2">
    <location>
        <begin position="511"/>
        <end position="567"/>
    </location>
</feature>
<dbReference type="PANTHER" id="PTHR13524:SF2">
    <property type="entry name" value="MYOTUBULARIN-RELATED PROTEIN 14"/>
    <property type="match status" value="1"/>
</dbReference>
<evidence type="ECO:0000256" key="2">
    <source>
        <dbReference type="SAM" id="MobiDB-lite"/>
    </source>
</evidence>
<dbReference type="EMBL" id="JACMRX010000005">
    <property type="protein sequence ID" value="KAF7989716.1"/>
    <property type="molecule type" value="Genomic_DNA"/>
</dbReference>
<dbReference type="InterPro" id="IPR029021">
    <property type="entry name" value="Prot-tyrosine_phosphatase-like"/>
</dbReference>
<dbReference type="CDD" id="cd13213">
    <property type="entry name" value="PH-GRAM_MTMR14"/>
    <property type="match status" value="1"/>
</dbReference>
<organism evidence="4 5">
    <name type="scientific">Aphidius gifuensis</name>
    <name type="common">Parasitoid wasp</name>
    <dbReference type="NCBI Taxonomy" id="684658"/>
    <lineage>
        <taxon>Eukaryota</taxon>
        <taxon>Metazoa</taxon>
        <taxon>Ecdysozoa</taxon>
        <taxon>Arthropoda</taxon>
        <taxon>Hexapoda</taxon>
        <taxon>Insecta</taxon>
        <taxon>Pterygota</taxon>
        <taxon>Neoptera</taxon>
        <taxon>Endopterygota</taxon>
        <taxon>Hymenoptera</taxon>
        <taxon>Apocrita</taxon>
        <taxon>Ichneumonoidea</taxon>
        <taxon>Braconidae</taxon>
        <taxon>Aphidiinae</taxon>
        <taxon>Aphidius</taxon>
    </lineage>
</organism>
<evidence type="ECO:0000256" key="1">
    <source>
        <dbReference type="ARBA" id="ARBA00007471"/>
    </source>
</evidence>
<feature type="region of interest" description="Disordered" evidence="2">
    <location>
        <begin position="161"/>
        <end position="188"/>
    </location>
</feature>
<dbReference type="PROSITE" id="PS00383">
    <property type="entry name" value="TYR_PHOSPHATASE_1"/>
    <property type="match status" value="1"/>
</dbReference>
<feature type="domain" description="Myotubularin phosphatase" evidence="3">
    <location>
        <begin position="320"/>
        <end position="395"/>
    </location>
</feature>
<dbReference type="InterPro" id="IPR039803">
    <property type="entry name" value="MTMR14_PH-GRAM"/>
</dbReference>
<feature type="compositionally biased region" description="Polar residues" evidence="2">
    <location>
        <begin position="547"/>
        <end position="567"/>
    </location>
</feature>
<dbReference type="InterPro" id="IPR039802">
    <property type="entry name" value="MTMR14"/>
</dbReference>
<protein>
    <recommendedName>
        <fullName evidence="3">Myotubularin phosphatase domain-containing protein</fullName>
    </recommendedName>
</protein>
<dbReference type="InterPro" id="IPR016130">
    <property type="entry name" value="Tyr_Pase_AS"/>
</dbReference>
<comment type="similarity">
    <text evidence="1">Belongs to the protein-tyrosine phosphatase family. Non-receptor class myotubularin subfamily.</text>
</comment>
<evidence type="ECO:0000313" key="5">
    <source>
        <dbReference type="Proteomes" id="UP000639338"/>
    </source>
</evidence>
<keyword evidence="5" id="KW-1185">Reference proteome</keyword>
<feature type="compositionally biased region" description="Polar residues" evidence="2">
    <location>
        <begin position="466"/>
        <end position="475"/>
    </location>
</feature>